<dbReference type="OrthoDB" id="9803017at2"/>
<dbReference type="Pfam" id="PF03602">
    <property type="entry name" value="Cons_hypoth95"/>
    <property type="match status" value="1"/>
</dbReference>
<dbReference type="Gene3D" id="3.40.50.150">
    <property type="entry name" value="Vaccinia Virus protein VP39"/>
    <property type="match status" value="1"/>
</dbReference>
<gene>
    <name evidence="3" type="ORF">SAMN06265371_104110</name>
</gene>
<dbReference type="InterPro" id="IPR029063">
    <property type="entry name" value="SAM-dependent_MTases_sf"/>
</dbReference>
<dbReference type="RefSeq" id="WP_089381228.1">
    <property type="nucleotide sequence ID" value="NZ_FZNT01000004.1"/>
</dbReference>
<evidence type="ECO:0000313" key="3">
    <source>
        <dbReference type="EMBL" id="SNR50747.1"/>
    </source>
</evidence>
<dbReference type="PANTHER" id="PTHR43542:SF1">
    <property type="entry name" value="METHYLTRANSFERASE"/>
    <property type="match status" value="1"/>
</dbReference>
<accession>A0A238WW55</accession>
<dbReference type="PIRSF" id="PIRSF004553">
    <property type="entry name" value="CHP00095"/>
    <property type="match status" value="1"/>
</dbReference>
<keyword evidence="4" id="KW-1185">Reference proteome</keyword>
<proteinExistence type="predicted"/>
<reference evidence="3 4" key="1">
    <citation type="submission" date="2017-06" db="EMBL/GenBank/DDBJ databases">
        <authorList>
            <person name="Kim H.J."/>
            <person name="Triplett B.A."/>
        </authorList>
    </citation>
    <scope>NUCLEOTIDE SEQUENCE [LARGE SCALE GENOMIC DNA]</scope>
    <source>
        <strain evidence="3 4">DSM 29150</strain>
    </source>
</reference>
<evidence type="ECO:0000256" key="1">
    <source>
        <dbReference type="ARBA" id="ARBA00022603"/>
    </source>
</evidence>
<organism evidence="3 4">
    <name type="scientific">Lutibacter agarilyticus</name>
    <dbReference type="NCBI Taxonomy" id="1109740"/>
    <lineage>
        <taxon>Bacteria</taxon>
        <taxon>Pseudomonadati</taxon>
        <taxon>Bacteroidota</taxon>
        <taxon>Flavobacteriia</taxon>
        <taxon>Flavobacteriales</taxon>
        <taxon>Flavobacteriaceae</taxon>
        <taxon>Lutibacter</taxon>
    </lineage>
</organism>
<protein>
    <submittedName>
        <fullName evidence="3">16S rRNA (Guanine(966)-N(2))-methyltransferase RsmD</fullName>
    </submittedName>
</protein>
<dbReference type="EMBL" id="FZNT01000004">
    <property type="protein sequence ID" value="SNR50747.1"/>
    <property type="molecule type" value="Genomic_DNA"/>
</dbReference>
<name>A0A238WW55_9FLAO</name>
<dbReference type="CDD" id="cd02440">
    <property type="entry name" value="AdoMet_MTases"/>
    <property type="match status" value="1"/>
</dbReference>
<dbReference type="InterPro" id="IPR004398">
    <property type="entry name" value="RNA_MeTrfase_RsmD"/>
</dbReference>
<evidence type="ECO:0000313" key="4">
    <source>
        <dbReference type="Proteomes" id="UP000198384"/>
    </source>
</evidence>
<dbReference type="PROSITE" id="PS00092">
    <property type="entry name" value="N6_MTASE"/>
    <property type="match status" value="1"/>
</dbReference>
<dbReference type="GO" id="GO:0008168">
    <property type="term" value="F:methyltransferase activity"/>
    <property type="evidence" value="ECO:0007669"/>
    <property type="project" value="UniProtKB-KW"/>
</dbReference>
<dbReference type="NCBIfam" id="TIGR00095">
    <property type="entry name" value="16S rRNA (guanine(966)-N(2))-methyltransferase RsmD"/>
    <property type="match status" value="1"/>
</dbReference>
<dbReference type="Proteomes" id="UP000198384">
    <property type="component" value="Unassembled WGS sequence"/>
</dbReference>
<dbReference type="GO" id="GO:0031167">
    <property type="term" value="P:rRNA methylation"/>
    <property type="evidence" value="ECO:0007669"/>
    <property type="project" value="InterPro"/>
</dbReference>
<dbReference type="GO" id="GO:0003676">
    <property type="term" value="F:nucleic acid binding"/>
    <property type="evidence" value="ECO:0007669"/>
    <property type="project" value="InterPro"/>
</dbReference>
<sequence>MRIISGKHKSKRLLAPKNLPVRPTTDMAKEALFNIINNLYYFHELNVLDLFSGTGNISYEFGSRGTENITAIDAHFGCIKYINTTSKELDLNIQAYKSDVYKFLEKCNTKFDVIFADPPYDFDVAKFEKIVALVFEKNLLNEGGVLIIEHSKHTNFIDNSQLSYQKKYGGNMFSFFENETSELE</sequence>
<dbReference type="AlphaFoldDB" id="A0A238WW55"/>
<evidence type="ECO:0000256" key="2">
    <source>
        <dbReference type="ARBA" id="ARBA00022679"/>
    </source>
</evidence>
<keyword evidence="2 3" id="KW-0808">Transferase</keyword>
<dbReference type="InterPro" id="IPR002052">
    <property type="entry name" value="DNA_methylase_N6_adenine_CS"/>
</dbReference>
<keyword evidence="1 3" id="KW-0489">Methyltransferase</keyword>
<dbReference type="PANTHER" id="PTHR43542">
    <property type="entry name" value="METHYLTRANSFERASE"/>
    <property type="match status" value="1"/>
</dbReference>
<dbReference type="SUPFAM" id="SSF53335">
    <property type="entry name" value="S-adenosyl-L-methionine-dependent methyltransferases"/>
    <property type="match status" value="1"/>
</dbReference>